<proteinExistence type="inferred from homology"/>
<feature type="binding site" evidence="12">
    <location>
        <begin position="7"/>
        <end position="14"/>
    </location>
    <ligand>
        <name>ATP</name>
        <dbReference type="ChEBI" id="CHEBI:30616"/>
    </ligand>
</feature>
<keyword evidence="5 12" id="KW-0545">Nucleotide biosynthesis</keyword>
<keyword evidence="8 12" id="KW-0067">ATP-binding</keyword>
<dbReference type="Pfam" id="PF02223">
    <property type="entry name" value="Thymidylate_kin"/>
    <property type="match status" value="1"/>
</dbReference>
<evidence type="ECO:0000256" key="4">
    <source>
        <dbReference type="ARBA" id="ARBA00022679"/>
    </source>
</evidence>
<dbReference type="InterPro" id="IPR027417">
    <property type="entry name" value="P-loop_NTPase"/>
</dbReference>
<dbReference type="GO" id="GO:0005524">
    <property type="term" value="F:ATP binding"/>
    <property type="evidence" value="ECO:0007669"/>
    <property type="project" value="UniProtKB-UniRule"/>
</dbReference>
<dbReference type="Proteomes" id="UP000323917">
    <property type="component" value="Chromosome"/>
</dbReference>
<evidence type="ECO:0000256" key="9">
    <source>
        <dbReference type="ARBA" id="ARBA00029962"/>
    </source>
</evidence>
<protein>
    <recommendedName>
        <fullName evidence="3 12">Thymidylate kinase</fullName>
        <ecNumber evidence="2 12">2.7.4.9</ecNumber>
    </recommendedName>
    <alternativeName>
        <fullName evidence="9 12">dTMP kinase</fullName>
    </alternativeName>
</protein>
<comment type="function">
    <text evidence="11 12">Phosphorylation of dTMP to form dTDP in both de novo and salvage pathways of dTTP synthesis.</text>
</comment>
<evidence type="ECO:0000313" key="14">
    <source>
        <dbReference type="EMBL" id="QEG34343.1"/>
    </source>
</evidence>
<organism evidence="14 15">
    <name type="scientific">Bythopirellula goksoeyrii</name>
    <dbReference type="NCBI Taxonomy" id="1400387"/>
    <lineage>
        <taxon>Bacteria</taxon>
        <taxon>Pseudomonadati</taxon>
        <taxon>Planctomycetota</taxon>
        <taxon>Planctomycetia</taxon>
        <taxon>Pirellulales</taxon>
        <taxon>Lacipirellulaceae</taxon>
        <taxon>Bythopirellula</taxon>
    </lineage>
</organism>
<accession>A0A5B9QJR8</accession>
<dbReference type="OrthoDB" id="9774907at2"/>
<feature type="domain" description="Thymidylate kinase-like" evidence="13">
    <location>
        <begin position="5"/>
        <end position="193"/>
    </location>
</feature>
<dbReference type="InterPro" id="IPR018094">
    <property type="entry name" value="Thymidylate_kinase"/>
</dbReference>
<dbReference type="PANTHER" id="PTHR10344:SF4">
    <property type="entry name" value="UMP-CMP KINASE 2, MITOCHONDRIAL"/>
    <property type="match status" value="1"/>
</dbReference>
<evidence type="ECO:0000256" key="6">
    <source>
        <dbReference type="ARBA" id="ARBA00022741"/>
    </source>
</evidence>
<keyword evidence="7 12" id="KW-0418">Kinase</keyword>
<dbReference type="SUPFAM" id="SSF52540">
    <property type="entry name" value="P-loop containing nucleoside triphosphate hydrolases"/>
    <property type="match status" value="1"/>
</dbReference>
<evidence type="ECO:0000256" key="8">
    <source>
        <dbReference type="ARBA" id="ARBA00022840"/>
    </source>
</evidence>
<evidence type="ECO:0000256" key="11">
    <source>
        <dbReference type="ARBA" id="ARBA00057735"/>
    </source>
</evidence>
<dbReference type="GO" id="GO:0006235">
    <property type="term" value="P:dTTP biosynthetic process"/>
    <property type="evidence" value="ECO:0007669"/>
    <property type="project" value="UniProtKB-UniRule"/>
</dbReference>
<dbReference type="AlphaFoldDB" id="A0A5B9QJR8"/>
<dbReference type="EC" id="2.7.4.9" evidence="2 12"/>
<dbReference type="HAMAP" id="MF_00165">
    <property type="entry name" value="Thymidylate_kinase"/>
    <property type="match status" value="1"/>
</dbReference>
<evidence type="ECO:0000313" key="15">
    <source>
        <dbReference type="Proteomes" id="UP000323917"/>
    </source>
</evidence>
<keyword evidence="4 12" id="KW-0808">Transferase</keyword>
<comment type="similarity">
    <text evidence="1 12">Belongs to the thymidylate kinase family.</text>
</comment>
<keyword evidence="6 12" id="KW-0547">Nucleotide-binding</keyword>
<gene>
    <name evidence="12 14" type="primary">tmk</name>
    <name evidence="14" type="ORF">Pr1d_16180</name>
</gene>
<dbReference type="InterPro" id="IPR039430">
    <property type="entry name" value="Thymidylate_kin-like_dom"/>
</dbReference>
<dbReference type="PANTHER" id="PTHR10344">
    <property type="entry name" value="THYMIDYLATE KINASE"/>
    <property type="match status" value="1"/>
</dbReference>
<dbReference type="NCBIfam" id="TIGR00041">
    <property type="entry name" value="DTMP_kinase"/>
    <property type="match status" value="1"/>
</dbReference>
<evidence type="ECO:0000256" key="10">
    <source>
        <dbReference type="ARBA" id="ARBA00048743"/>
    </source>
</evidence>
<dbReference type="Gene3D" id="3.40.50.300">
    <property type="entry name" value="P-loop containing nucleotide triphosphate hydrolases"/>
    <property type="match status" value="1"/>
</dbReference>
<reference evidence="14 15" key="1">
    <citation type="submission" date="2019-08" db="EMBL/GenBank/DDBJ databases">
        <title>Deep-cultivation of Planctomycetes and their phenomic and genomic characterization uncovers novel biology.</title>
        <authorList>
            <person name="Wiegand S."/>
            <person name="Jogler M."/>
            <person name="Boedeker C."/>
            <person name="Pinto D."/>
            <person name="Vollmers J."/>
            <person name="Rivas-Marin E."/>
            <person name="Kohn T."/>
            <person name="Peeters S.H."/>
            <person name="Heuer A."/>
            <person name="Rast P."/>
            <person name="Oberbeckmann S."/>
            <person name="Bunk B."/>
            <person name="Jeske O."/>
            <person name="Meyerdierks A."/>
            <person name="Storesund J.E."/>
            <person name="Kallscheuer N."/>
            <person name="Luecker S."/>
            <person name="Lage O.M."/>
            <person name="Pohl T."/>
            <person name="Merkel B.J."/>
            <person name="Hornburger P."/>
            <person name="Mueller R.-W."/>
            <person name="Bruemmer F."/>
            <person name="Labrenz M."/>
            <person name="Spormann A.M."/>
            <person name="Op den Camp H."/>
            <person name="Overmann J."/>
            <person name="Amann R."/>
            <person name="Jetten M.S.M."/>
            <person name="Mascher T."/>
            <person name="Medema M.H."/>
            <person name="Devos D.P."/>
            <person name="Kaster A.-K."/>
            <person name="Ovreas L."/>
            <person name="Rohde M."/>
            <person name="Galperin M.Y."/>
            <person name="Jogler C."/>
        </authorList>
    </citation>
    <scope>NUCLEOTIDE SEQUENCE [LARGE SCALE GENOMIC DNA]</scope>
    <source>
        <strain evidence="14 15">Pr1d</strain>
    </source>
</reference>
<name>A0A5B9QJR8_9BACT</name>
<dbReference type="FunFam" id="3.40.50.300:FF:000225">
    <property type="entry name" value="Thymidylate kinase"/>
    <property type="match status" value="1"/>
</dbReference>
<dbReference type="GO" id="GO:0006233">
    <property type="term" value="P:dTDP biosynthetic process"/>
    <property type="evidence" value="ECO:0007669"/>
    <property type="project" value="InterPro"/>
</dbReference>
<sequence>MFFSFDGIDGVGKTTQMELFEQWLIVEGHEFVTCRDPGSTLLGERLREIVLHSDENISIAPRSEMLIYMAARAQLVEEVIRPALDSGKVVISDRFLLANIVYQGYAGGVEIEAIRQVGHVATAGVMPDCVFLLDMPPERAGLRMGEELDRMERRGNSYREKLRAGFLDEAQRMHESVHVINADRAIDEVQTEIRSIASPILQQEDLR</sequence>
<dbReference type="RefSeq" id="WP_148073007.1">
    <property type="nucleotide sequence ID" value="NZ_CP042913.1"/>
</dbReference>
<evidence type="ECO:0000256" key="12">
    <source>
        <dbReference type="HAMAP-Rule" id="MF_00165"/>
    </source>
</evidence>
<dbReference type="GO" id="GO:0004798">
    <property type="term" value="F:dTMP kinase activity"/>
    <property type="evidence" value="ECO:0007669"/>
    <property type="project" value="UniProtKB-UniRule"/>
</dbReference>
<dbReference type="GO" id="GO:0005829">
    <property type="term" value="C:cytosol"/>
    <property type="evidence" value="ECO:0007669"/>
    <property type="project" value="TreeGrafter"/>
</dbReference>
<evidence type="ECO:0000256" key="7">
    <source>
        <dbReference type="ARBA" id="ARBA00022777"/>
    </source>
</evidence>
<dbReference type="CDD" id="cd01672">
    <property type="entry name" value="TMPK"/>
    <property type="match status" value="1"/>
</dbReference>
<evidence type="ECO:0000256" key="2">
    <source>
        <dbReference type="ARBA" id="ARBA00012980"/>
    </source>
</evidence>
<keyword evidence="15" id="KW-1185">Reference proteome</keyword>
<dbReference type="KEGG" id="bgok:Pr1d_16180"/>
<dbReference type="GO" id="GO:0006227">
    <property type="term" value="P:dUDP biosynthetic process"/>
    <property type="evidence" value="ECO:0007669"/>
    <property type="project" value="TreeGrafter"/>
</dbReference>
<evidence type="ECO:0000259" key="13">
    <source>
        <dbReference type="Pfam" id="PF02223"/>
    </source>
</evidence>
<evidence type="ECO:0000256" key="5">
    <source>
        <dbReference type="ARBA" id="ARBA00022727"/>
    </source>
</evidence>
<comment type="catalytic activity">
    <reaction evidence="10 12">
        <text>dTMP + ATP = dTDP + ADP</text>
        <dbReference type="Rhea" id="RHEA:13517"/>
        <dbReference type="ChEBI" id="CHEBI:30616"/>
        <dbReference type="ChEBI" id="CHEBI:58369"/>
        <dbReference type="ChEBI" id="CHEBI:63528"/>
        <dbReference type="ChEBI" id="CHEBI:456216"/>
        <dbReference type="EC" id="2.7.4.9"/>
    </reaction>
</comment>
<evidence type="ECO:0000256" key="1">
    <source>
        <dbReference type="ARBA" id="ARBA00009776"/>
    </source>
</evidence>
<dbReference type="EMBL" id="CP042913">
    <property type="protein sequence ID" value="QEG34343.1"/>
    <property type="molecule type" value="Genomic_DNA"/>
</dbReference>
<evidence type="ECO:0000256" key="3">
    <source>
        <dbReference type="ARBA" id="ARBA00017144"/>
    </source>
</evidence>